<name>A0ABR3R204_9PLEO</name>
<dbReference type="PRINTS" id="PR00853">
    <property type="entry name" value="XPGRADSUPER"/>
</dbReference>
<feature type="region of interest" description="Disordered" evidence="1">
    <location>
        <begin position="620"/>
        <end position="640"/>
    </location>
</feature>
<protein>
    <recommendedName>
        <fullName evidence="2">XPG-I domain-containing protein</fullName>
    </recommendedName>
</protein>
<dbReference type="InterPro" id="IPR036279">
    <property type="entry name" value="5-3_exonuclease_C_sf"/>
</dbReference>
<dbReference type="CDD" id="cd09870">
    <property type="entry name" value="PIN_YEN1"/>
    <property type="match status" value="1"/>
</dbReference>
<keyword evidence="4" id="KW-1185">Reference proteome</keyword>
<dbReference type="SUPFAM" id="SSF47807">
    <property type="entry name" value="5' to 3' exonuclease, C-terminal subdomain"/>
    <property type="match status" value="1"/>
</dbReference>
<dbReference type="PANTHER" id="PTHR11081">
    <property type="entry name" value="FLAP ENDONUCLEASE FAMILY MEMBER"/>
    <property type="match status" value="1"/>
</dbReference>
<evidence type="ECO:0000313" key="3">
    <source>
        <dbReference type="EMBL" id="KAL1598466.1"/>
    </source>
</evidence>
<organism evidence="3 4">
    <name type="scientific">Nothophoma quercina</name>
    <dbReference type="NCBI Taxonomy" id="749835"/>
    <lineage>
        <taxon>Eukaryota</taxon>
        <taxon>Fungi</taxon>
        <taxon>Dikarya</taxon>
        <taxon>Ascomycota</taxon>
        <taxon>Pezizomycotina</taxon>
        <taxon>Dothideomycetes</taxon>
        <taxon>Pleosporomycetidae</taxon>
        <taxon>Pleosporales</taxon>
        <taxon>Pleosporineae</taxon>
        <taxon>Didymellaceae</taxon>
        <taxon>Nothophoma</taxon>
    </lineage>
</organism>
<accession>A0ABR3R204</accession>
<gene>
    <name evidence="3" type="ORF">SLS59_006750</name>
</gene>
<evidence type="ECO:0000259" key="2">
    <source>
        <dbReference type="SMART" id="SM00484"/>
    </source>
</evidence>
<dbReference type="Proteomes" id="UP001521222">
    <property type="component" value="Unassembled WGS sequence"/>
</dbReference>
<dbReference type="InterPro" id="IPR006084">
    <property type="entry name" value="XPG/Rad2"/>
</dbReference>
<dbReference type="InterPro" id="IPR006086">
    <property type="entry name" value="XPG-I_dom"/>
</dbReference>
<comment type="caution">
    <text evidence="3">The sequence shown here is derived from an EMBL/GenBank/DDBJ whole genome shotgun (WGS) entry which is preliminary data.</text>
</comment>
<feature type="compositionally biased region" description="Polar residues" evidence="1">
    <location>
        <begin position="626"/>
        <end position="637"/>
    </location>
</feature>
<feature type="compositionally biased region" description="Basic and acidic residues" evidence="1">
    <location>
        <begin position="409"/>
        <end position="422"/>
    </location>
</feature>
<proteinExistence type="predicted"/>
<feature type="domain" description="XPG-I" evidence="2">
    <location>
        <begin position="71"/>
        <end position="156"/>
    </location>
</feature>
<evidence type="ECO:0000256" key="1">
    <source>
        <dbReference type="SAM" id="MobiDB-lite"/>
    </source>
</evidence>
<dbReference type="InterPro" id="IPR029060">
    <property type="entry name" value="PIN-like_dom_sf"/>
</dbReference>
<dbReference type="Gene3D" id="3.40.50.1010">
    <property type="entry name" value="5'-nuclease"/>
    <property type="match status" value="2"/>
</dbReference>
<dbReference type="SUPFAM" id="SSF88723">
    <property type="entry name" value="PIN domain-like"/>
    <property type="match status" value="1"/>
</dbReference>
<dbReference type="SMART" id="SM00484">
    <property type="entry name" value="XPGI"/>
    <property type="match status" value="1"/>
</dbReference>
<feature type="compositionally biased region" description="Low complexity" evidence="1">
    <location>
        <begin position="455"/>
        <end position="473"/>
    </location>
</feature>
<dbReference type="Gene3D" id="1.10.150.20">
    <property type="entry name" value="5' to 3' exonuclease, C-terminal subdomain"/>
    <property type="match status" value="1"/>
</dbReference>
<dbReference type="PANTHER" id="PTHR11081:SF62">
    <property type="entry name" value="XPG-I DOMAIN-CONTAINING PROTEIN"/>
    <property type="match status" value="1"/>
</dbReference>
<evidence type="ECO:0000313" key="4">
    <source>
        <dbReference type="Proteomes" id="UP001521222"/>
    </source>
</evidence>
<dbReference type="EMBL" id="JAKIXB020000022">
    <property type="protein sequence ID" value="KAL1598466.1"/>
    <property type="molecule type" value="Genomic_DNA"/>
</dbReference>
<feature type="compositionally biased region" description="Polar residues" evidence="1">
    <location>
        <begin position="433"/>
        <end position="448"/>
    </location>
</feature>
<reference evidence="3 4" key="1">
    <citation type="submission" date="2024-02" db="EMBL/GenBank/DDBJ databases">
        <title>De novo assembly and annotation of 12 fungi associated with fruit tree decline syndrome in Ontario, Canada.</title>
        <authorList>
            <person name="Sulman M."/>
            <person name="Ellouze W."/>
            <person name="Ilyukhin E."/>
        </authorList>
    </citation>
    <scope>NUCLEOTIDE SEQUENCE [LARGE SCALE GENOMIC DNA]</scope>
    <source>
        <strain evidence="3 4">M97-236</strain>
    </source>
</reference>
<dbReference type="Pfam" id="PF00867">
    <property type="entry name" value="XPG_I"/>
    <property type="match status" value="1"/>
</dbReference>
<sequence length="657" mass="73219">MAQVNVIRDTSNEPAFQGIEKAMFYRICKLLTLNIQLIFVFDGPGAPAKRGRTGGRKINYRERDLLKQVLRCFGMPYQEAPGEAEAECARLQILGLVDAVWSHDSDCLMFGCSLWLHDDRVAKEKGSKDRSKENTKKSGKSVRIVRAKDTKDELNLDREGLVLFAMLVGGDYNPLGLPGCGPGIALSAVKEGSLAQALCLCRNQKDCMEWSFRLAAFLQTKPRARNLSIPGNFPDYRLLQKYYRPKVTSDEVLTTKKSLDLNIARPIDERRLLEVTSTRFNIWGRLYMNWVGPVLLLRFLTQRDSLLPKEVVHEIRLTKQRTSKNDEVMVLRSLERKITFSPFGVTCLRREDFEGGEREGMWDRKRDVPFDPTHQVECDYFPTFWLQRVLPPDVLNPPAPASKQKAAKRKENHDNGPDDRSSRSPAKKKQKSHGPSQAAPTPPLSSASIRHKPMQSRSSTAATLSTQASARTTSVKKANKGATPSRLRPHQPPVSKACEVIDLSNIDDEPILRVPLKRQSSGLSSLRDALSNIVDLGSPESTGDEREDLAYALHLSLQSPCEVASSMSNTPLPVRKSSYPAARSSSVTQVSPVETGIEVFSEGTDTFTNTREVEQIRPARLKHFRSSPNTGRQNTVPDLTAPPVVAATADFIDLTGD</sequence>
<feature type="region of interest" description="Disordered" evidence="1">
    <location>
        <begin position="395"/>
        <end position="495"/>
    </location>
</feature>